<dbReference type="Proteomes" id="UP000594261">
    <property type="component" value="Chromosome 12"/>
</dbReference>
<evidence type="ECO:0000313" key="15">
    <source>
        <dbReference type="EnsemblPlants" id="QL12p041365:mrna"/>
    </source>
</evidence>
<evidence type="ECO:0000256" key="13">
    <source>
        <dbReference type="ARBA" id="ARBA00024209"/>
    </source>
</evidence>
<dbReference type="InterPro" id="IPR013083">
    <property type="entry name" value="Znf_RING/FYVE/PHD"/>
</dbReference>
<dbReference type="GO" id="GO:0008270">
    <property type="term" value="F:zinc ion binding"/>
    <property type="evidence" value="ECO:0007669"/>
    <property type="project" value="UniProtKB-KW"/>
</dbReference>
<dbReference type="GO" id="GO:0031625">
    <property type="term" value="F:ubiquitin protein ligase binding"/>
    <property type="evidence" value="ECO:0007669"/>
    <property type="project" value="TreeGrafter"/>
</dbReference>
<evidence type="ECO:0000256" key="11">
    <source>
        <dbReference type="ARBA" id="ARBA00022989"/>
    </source>
</evidence>
<evidence type="ECO:0000256" key="4">
    <source>
        <dbReference type="ARBA" id="ARBA00012483"/>
    </source>
</evidence>
<sequence>MREIVGGVDPHLRDNIPNFVYQPGISGTVPFEERKCAWCQEEFTNGDRLSSLPSCGHVFHSDCIEEQSSGNLVVDNQLKEIFPDSARGASSVRYSGATYSLPNNLIPINKYIRKKCRNWKCVKLLVELTLIYVTTYPTLSTNLQALVARFPTKKESVHGAKKSSLMETDSHPYHLVAMCSTPTA</sequence>
<comment type="similarity">
    <text evidence="13">Belongs to the RING-type zinc finger family. ATL subfamily.</text>
</comment>
<reference evidence="15" key="2">
    <citation type="submission" date="2021-01" db="UniProtKB">
        <authorList>
            <consortium name="EnsemblPlants"/>
        </authorList>
    </citation>
    <scope>IDENTIFICATION</scope>
</reference>
<dbReference type="InterPro" id="IPR001841">
    <property type="entry name" value="Znf_RING"/>
</dbReference>
<feature type="domain" description="RING-type" evidence="14">
    <location>
        <begin position="35"/>
        <end position="66"/>
    </location>
</feature>
<dbReference type="SUPFAM" id="SSF57850">
    <property type="entry name" value="RING/U-box"/>
    <property type="match status" value="1"/>
</dbReference>
<keyword evidence="7" id="KW-0479">Metal-binding</keyword>
<evidence type="ECO:0000256" key="10">
    <source>
        <dbReference type="ARBA" id="ARBA00022833"/>
    </source>
</evidence>
<dbReference type="AlphaFoldDB" id="A0A7N2N5Y5"/>
<keyword evidence="5" id="KW-0808">Transferase</keyword>
<name>A0A7N2N5Y5_QUELO</name>
<evidence type="ECO:0000256" key="7">
    <source>
        <dbReference type="ARBA" id="ARBA00022723"/>
    </source>
</evidence>
<keyword evidence="6" id="KW-0812">Transmembrane</keyword>
<dbReference type="EnsemblPlants" id="QL12p041365:mrna">
    <property type="protein sequence ID" value="QL12p041365:mrna"/>
    <property type="gene ID" value="QL12p041365"/>
</dbReference>
<evidence type="ECO:0000256" key="3">
    <source>
        <dbReference type="ARBA" id="ARBA00004906"/>
    </source>
</evidence>
<keyword evidence="11" id="KW-1133">Transmembrane helix</keyword>
<evidence type="ECO:0000313" key="16">
    <source>
        <dbReference type="Proteomes" id="UP000594261"/>
    </source>
</evidence>
<comment type="pathway">
    <text evidence="3">Protein modification; protein ubiquitination.</text>
</comment>
<keyword evidence="8" id="KW-0863">Zinc-finger</keyword>
<dbReference type="Gramene" id="QL12p041365:mrna">
    <property type="protein sequence ID" value="QL12p041365:mrna"/>
    <property type="gene ID" value="QL12p041365"/>
</dbReference>
<keyword evidence="12" id="KW-0472">Membrane</keyword>
<proteinExistence type="inferred from homology"/>
<evidence type="ECO:0000256" key="8">
    <source>
        <dbReference type="ARBA" id="ARBA00022771"/>
    </source>
</evidence>
<evidence type="ECO:0000256" key="12">
    <source>
        <dbReference type="ARBA" id="ARBA00023136"/>
    </source>
</evidence>
<keyword evidence="10" id="KW-0862">Zinc</keyword>
<evidence type="ECO:0000256" key="9">
    <source>
        <dbReference type="ARBA" id="ARBA00022786"/>
    </source>
</evidence>
<reference evidence="15 16" key="1">
    <citation type="journal article" date="2016" name="G3 (Bethesda)">
        <title>First Draft Assembly and Annotation of the Genome of a California Endemic Oak Quercus lobata Nee (Fagaceae).</title>
        <authorList>
            <person name="Sork V.L."/>
            <person name="Fitz-Gibbon S.T."/>
            <person name="Puiu D."/>
            <person name="Crepeau M."/>
            <person name="Gugger P.F."/>
            <person name="Sherman R."/>
            <person name="Stevens K."/>
            <person name="Langley C.H."/>
            <person name="Pellegrini M."/>
            <person name="Salzberg S.L."/>
        </authorList>
    </citation>
    <scope>NUCLEOTIDE SEQUENCE [LARGE SCALE GENOMIC DNA]</scope>
    <source>
        <strain evidence="15 16">cv. SW786</strain>
    </source>
</reference>
<protein>
    <recommendedName>
        <fullName evidence="4">RING-type E3 ubiquitin transferase</fullName>
        <ecNumber evidence="4">2.3.2.27</ecNumber>
    </recommendedName>
</protein>
<dbReference type="Pfam" id="PF13639">
    <property type="entry name" value="zf-RING_2"/>
    <property type="match status" value="1"/>
</dbReference>
<accession>A0A7N2N5Y5</accession>
<evidence type="ECO:0000256" key="1">
    <source>
        <dbReference type="ARBA" id="ARBA00000900"/>
    </source>
</evidence>
<comment type="catalytic activity">
    <reaction evidence="1">
        <text>S-ubiquitinyl-[E2 ubiquitin-conjugating enzyme]-L-cysteine + [acceptor protein]-L-lysine = [E2 ubiquitin-conjugating enzyme]-L-cysteine + N(6)-ubiquitinyl-[acceptor protein]-L-lysine.</text>
        <dbReference type="EC" id="2.3.2.27"/>
    </reaction>
</comment>
<dbReference type="EMBL" id="LRBV02000012">
    <property type="status" value="NOT_ANNOTATED_CDS"/>
    <property type="molecule type" value="Genomic_DNA"/>
</dbReference>
<dbReference type="GO" id="GO:0061630">
    <property type="term" value="F:ubiquitin protein ligase activity"/>
    <property type="evidence" value="ECO:0007669"/>
    <property type="project" value="UniProtKB-EC"/>
</dbReference>
<evidence type="ECO:0000256" key="6">
    <source>
        <dbReference type="ARBA" id="ARBA00022692"/>
    </source>
</evidence>
<evidence type="ECO:0000256" key="2">
    <source>
        <dbReference type="ARBA" id="ARBA00004167"/>
    </source>
</evidence>
<keyword evidence="16" id="KW-1185">Reference proteome</keyword>
<organism evidence="15 16">
    <name type="scientific">Quercus lobata</name>
    <name type="common">Valley oak</name>
    <dbReference type="NCBI Taxonomy" id="97700"/>
    <lineage>
        <taxon>Eukaryota</taxon>
        <taxon>Viridiplantae</taxon>
        <taxon>Streptophyta</taxon>
        <taxon>Embryophyta</taxon>
        <taxon>Tracheophyta</taxon>
        <taxon>Spermatophyta</taxon>
        <taxon>Magnoliopsida</taxon>
        <taxon>eudicotyledons</taxon>
        <taxon>Gunneridae</taxon>
        <taxon>Pentapetalae</taxon>
        <taxon>rosids</taxon>
        <taxon>fabids</taxon>
        <taxon>Fagales</taxon>
        <taxon>Fagaceae</taxon>
        <taxon>Quercus</taxon>
    </lineage>
</organism>
<evidence type="ECO:0000259" key="14">
    <source>
        <dbReference type="Pfam" id="PF13639"/>
    </source>
</evidence>
<evidence type="ECO:0000256" key="5">
    <source>
        <dbReference type="ARBA" id="ARBA00022679"/>
    </source>
</evidence>
<dbReference type="EC" id="2.3.2.27" evidence="4"/>
<dbReference type="PANTHER" id="PTHR45768:SF18">
    <property type="entry name" value="RING-H2 FINGER PROTEIN ATL47-RELATED"/>
    <property type="match status" value="1"/>
</dbReference>
<dbReference type="InParanoid" id="A0A7N2N5Y5"/>
<dbReference type="GO" id="GO:0016020">
    <property type="term" value="C:membrane"/>
    <property type="evidence" value="ECO:0007669"/>
    <property type="project" value="UniProtKB-SubCell"/>
</dbReference>
<dbReference type="Gene3D" id="3.30.40.10">
    <property type="entry name" value="Zinc/RING finger domain, C3HC4 (zinc finger)"/>
    <property type="match status" value="1"/>
</dbReference>
<dbReference type="PANTHER" id="PTHR45768">
    <property type="entry name" value="E3 UBIQUITIN-PROTEIN LIGASE RNF13-LIKE"/>
    <property type="match status" value="1"/>
</dbReference>
<comment type="subcellular location">
    <subcellularLocation>
        <location evidence="2">Membrane</location>
        <topology evidence="2">Single-pass membrane protein</topology>
    </subcellularLocation>
</comment>
<keyword evidence="9" id="KW-0833">Ubl conjugation pathway</keyword>